<sequence length="387" mass="40507">MTGTATVVGAGIGGLATAIGLRRAGWRVTVLERRAELERYGAAFGIHPTAQSALDRLGVGDALRAHAVPYRDAHIRTPDGARLARLPLERVERAAGRPELLISRPYLLDALLAGLDAFGDVPVKLGERVADPDALGRGADLVIGADGIRSAVRTARFGARSGPREVGTVAWIGIAGIESPVHGETWGSGRFFGLTPVEPGRTNWYAAVPGATTAEELRGLFADWHDPIPRILDATDPATWIRYEMRHLYPALPSFVSAGADARSDADARTDSGSGTDSTAGTDAGAGLAAASGARSVPVALVGDAAHAMTPNLGQGACTAILDADALARAVAAAPPGRTGLTAALRAYDRERRRSAQRTAFGSRTLHRFMSTDRTRLRDAALRLLPG</sequence>
<organism evidence="5">
    <name type="scientific">Streptomyces globisporus</name>
    <dbReference type="NCBI Taxonomy" id="1908"/>
    <lineage>
        <taxon>Bacteria</taxon>
        <taxon>Bacillati</taxon>
        <taxon>Actinomycetota</taxon>
        <taxon>Actinomycetes</taxon>
        <taxon>Kitasatosporales</taxon>
        <taxon>Streptomycetaceae</taxon>
        <taxon>Streptomyces</taxon>
    </lineage>
</organism>
<dbReference type="Gene3D" id="3.50.50.60">
    <property type="entry name" value="FAD/NAD(P)-binding domain"/>
    <property type="match status" value="2"/>
</dbReference>
<feature type="region of interest" description="Disordered" evidence="3">
    <location>
        <begin position="263"/>
        <end position="282"/>
    </location>
</feature>
<dbReference type="GO" id="GO:0071949">
    <property type="term" value="F:FAD binding"/>
    <property type="evidence" value="ECO:0007669"/>
    <property type="project" value="InterPro"/>
</dbReference>
<feature type="domain" description="FAD-binding" evidence="4">
    <location>
        <begin position="6"/>
        <end position="182"/>
    </location>
</feature>
<dbReference type="PANTHER" id="PTHR13789:SF309">
    <property type="entry name" value="PUTATIVE (AFU_ORTHOLOGUE AFUA_6G14510)-RELATED"/>
    <property type="match status" value="1"/>
</dbReference>
<dbReference type="GO" id="GO:0004497">
    <property type="term" value="F:monooxygenase activity"/>
    <property type="evidence" value="ECO:0007669"/>
    <property type="project" value="UniProtKB-KW"/>
</dbReference>
<dbReference type="SUPFAM" id="SSF51905">
    <property type="entry name" value="FAD/NAD(P)-binding domain"/>
    <property type="match status" value="1"/>
</dbReference>
<protein>
    <submittedName>
        <fullName evidence="5">FAD-dependent monooxygenase</fullName>
    </submittedName>
</protein>
<proteinExistence type="predicted"/>
<feature type="domain" description="FAD-binding" evidence="4">
    <location>
        <begin position="294"/>
        <end position="359"/>
    </location>
</feature>
<feature type="compositionally biased region" description="Low complexity" evidence="3">
    <location>
        <begin position="271"/>
        <end position="282"/>
    </location>
</feature>
<name>A0A927GNE1_STRGL</name>
<accession>A0A927GNE1</accession>
<evidence type="ECO:0000313" key="5">
    <source>
        <dbReference type="EMBL" id="MBD2829486.1"/>
    </source>
</evidence>
<evidence type="ECO:0000256" key="3">
    <source>
        <dbReference type="SAM" id="MobiDB-lite"/>
    </source>
</evidence>
<dbReference type="AlphaFoldDB" id="A0A927GNE1"/>
<dbReference type="Pfam" id="PF01494">
    <property type="entry name" value="FAD_binding_3"/>
    <property type="match status" value="2"/>
</dbReference>
<gene>
    <name evidence="5" type="ORF">ID875_16925</name>
</gene>
<reference evidence="5" key="1">
    <citation type="journal article" date="2020" name="PLoS ONE">
        <title>Isolation and characterization of Streptomyces bacteriophages and Streptomyces strains encoding biosynthetic arsenals: Streptomyces strains and phages for antibiotic discovery.</title>
        <authorList>
            <person name="Montano E.T."/>
            <person name="Nideffer J.F."/>
            <person name="Brumage L."/>
            <person name="Erb M."/>
            <person name="Derman A.I."/>
            <person name="Davis J.P."/>
            <person name="Estrada E."/>
            <person name="Fu S."/>
            <person name="Le D."/>
            <person name="Vuppala A."/>
            <person name="Tran C."/>
            <person name="Luterstein E."/>
            <person name="Lakkaraju S."/>
            <person name="Panchagnula S."/>
            <person name="Ren C."/>
            <person name="Doan J."/>
            <person name="Tran S."/>
            <person name="Soriano J."/>
            <person name="Fujita Y."/>
            <person name="Gutala P."/>
            <person name="Fujii Q."/>
            <person name="Lee M."/>
            <person name="Bui A."/>
            <person name="Villarreal C."/>
            <person name="Shing S.R."/>
            <person name="Kim S."/>
            <person name="Freeman D."/>
            <person name="Racha V."/>
            <person name="Ho A."/>
            <person name="Kumar P."/>
            <person name="Falah K."/>
            <person name="Dawson T."/>
            <person name="Enustun E."/>
            <person name="Prichard A."/>
            <person name="Gomez A."/>
            <person name="Khanna K."/>
            <person name="Trigg S."/>
            <person name="Fernandez L."/>
            <person name="Pogliano K."/>
            <person name="Pogliano J."/>
        </authorList>
    </citation>
    <scope>NUCLEOTIDE SEQUENCE</scope>
    <source>
        <strain evidence="5">QF2</strain>
    </source>
</reference>
<dbReference type="InterPro" id="IPR050493">
    <property type="entry name" value="FAD-dep_Monooxygenase_BioMet"/>
</dbReference>
<comment type="caution">
    <text evidence="5">The sequence shown here is derived from an EMBL/GenBank/DDBJ whole genome shotgun (WGS) entry which is preliminary data.</text>
</comment>
<dbReference type="InterPro" id="IPR036188">
    <property type="entry name" value="FAD/NAD-bd_sf"/>
</dbReference>
<evidence type="ECO:0000256" key="1">
    <source>
        <dbReference type="ARBA" id="ARBA00023002"/>
    </source>
</evidence>
<dbReference type="EMBL" id="JACWUS010000001">
    <property type="protein sequence ID" value="MBD2829486.1"/>
    <property type="molecule type" value="Genomic_DNA"/>
</dbReference>
<keyword evidence="1" id="KW-0560">Oxidoreductase</keyword>
<dbReference type="InterPro" id="IPR002938">
    <property type="entry name" value="FAD-bd"/>
</dbReference>
<evidence type="ECO:0000256" key="2">
    <source>
        <dbReference type="ARBA" id="ARBA00023033"/>
    </source>
</evidence>
<dbReference type="PRINTS" id="PR00420">
    <property type="entry name" value="RNGMNOXGNASE"/>
</dbReference>
<keyword evidence="2 5" id="KW-0503">Monooxygenase</keyword>
<evidence type="ECO:0000259" key="4">
    <source>
        <dbReference type="Pfam" id="PF01494"/>
    </source>
</evidence>
<dbReference type="PANTHER" id="PTHR13789">
    <property type="entry name" value="MONOOXYGENASE"/>
    <property type="match status" value="1"/>
</dbReference>